<dbReference type="GO" id="GO:0006260">
    <property type="term" value="P:DNA replication"/>
    <property type="evidence" value="ECO:0007669"/>
    <property type="project" value="InterPro"/>
</dbReference>
<dbReference type="EMBL" id="CP074694">
    <property type="protein sequence ID" value="QVL30343.1"/>
    <property type="molecule type" value="Genomic_DNA"/>
</dbReference>
<evidence type="ECO:0000313" key="2">
    <source>
        <dbReference type="Proteomes" id="UP000676194"/>
    </source>
</evidence>
<proteinExistence type="predicted"/>
<dbReference type="AlphaFoldDB" id="A0A8E6B1V7"/>
<dbReference type="KEGG" id="tsph:KIH39_15950"/>
<organism evidence="1 2">
    <name type="scientific">Telmatocola sphagniphila</name>
    <dbReference type="NCBI Taxonomy" id="1123043"/>
    <lineage>
        <taxon>Bacteria</taxon>
        <taxon>Pseudomonadati</taxon>
        <taxon>Planctomycetota</taxon>
        <taxon>Planctomycetia</taxon>
        <taxon>Gemmatales</taxon>
        <taxon>Gemmataceae</taxon>
    </lineage>
</organism>
<dbReference type="Gene3D" id="3.90.580.10">
    <property type="entry name" value="Zinc finger, CHC2-type domain"/>
    <property type="match status" value="1"/>
</dbReference>
<dbReference type="Proteomes" id="UP000676194">
    <property type="component" value="Chromosome"/>
</dbReference>
<evidence type="ECO:0008006" key="3">
    <source>
        <dbReference type="Google" id="ProtNLM"/>
    </source>
</evidence>
<dbReference type="GO" id="GO:0003677">
    <property type="term" value="F:DNA binding"/>
    <property type="evidence" value="ECO:0007669"/>
    <property type="project" value="InterPro"/>
</dbReference>
<dbReference type="SUPFAM" id="SSF57783">
    <property type="entry name" value="Zinc beta-ribbon"/>
    <property type="match status" value="1"/>
</dbReference>
<dbReference type="GO" id="GO:0008270">
    <property type="term" value="F:zinc ion binding"/>
    <property type="evidence" value="ECO:0007669"/>
    <property type="project" value="InterPro"/>
</dbReference>
<accession>A0A8E6B1V7</accession>
<keyword evidence="2" id="KW-1185">Reference proteome</keyword>
<dbReference type="InterPro" id="IPR036977">
    <property type="entry name" value="DNA_primase_Znf_CHC2"/>
</dbReference>
<reference evidence="1" key="1">
    <citation type="submission" date="2021-05" db="EMBL/GenBank/DDBJ databases">
        <title>Complete genome sequence of the cellulolytic planctomycete Telmatocola sphagniphila SP2T and characterization of the first cellulase from planctomycetes.</title>
        <authorList>
            <person name="Rakitin A.L."/>
            <person name="Beletsky A.V."/>
            <person name="Naumoff D.G."/>
            <person name="Kulichevskaya I.S."/>
            <person name="Mardanov A.V."/>
            <person name="Ravin N.V."/>
            <person name="Dedysh S.N."/>
        </authorList>
    </citation>
    <scope>NUCLEOTIDE SEQUENCE</scope>
    <source>
        <strain evidence="1">SP2T</strain>
    </source>
</reference>
<protein>
    <recommendedName>
        <fullName evidence="3">Zinc finger CHC2-type domain-containing protein</fullName>
    </recommendedName>
</protein>
<evidence type="ECO:0000313" key="1">
    <source>
        <dbReference type="EMBL" id="QVL30343.1"/>
    </source>
</evidence>
<sequence length="104" mass="12001">MRPEFGSGQLRRIRNDLPMPVTIATLGTDGPPSKMSEGYFRFLCPNCGEMRATVNPRNNLAHCFDCQKNFNNIDLLLSLDYDFLTAVDLLERWLNEYQTRQAKK</sequence>
<name>A0A8E6B1V7_9BACT</name>
<gene>
    <name evidence="1" type="ORF">KIH39_15950</name>
</gene>
<dbReference type="RefSeq" id="WP_213494214.1">
    <property type="nucleotide sequence ID" value="NZ_CP074694.1"/>
</dbReference>